<keyword evidence="5" id="KW-0863">Zinc-finger</keyword>
<reference evidence="12 13" key="2">
    <citation type="submission" date="2016-08" db="EMBL/GenBank/DDBJ databases">
        <title>Pervasive Adenine N6-methylation of Active Genes in Fungi.</title>
        <authorList>
            <consortium name="DOE Joint Genome Institute"/>
            <person name="Mondo S.J."/>
            <person name="Dannebaum R.O."/>
            <person name="Kuo R.C."/>
            <person name="Labutti K."/>
            <person name="Haridas S."/>
            <person name="Kuo A."/>
            <person name="Salamov A."/>
            <person name="Ahrendt S.R."/>
            <person name="Lipzen A."/>
            <person name="Sullivan W."/>
            <person name="Andreopoulos W.B."/>
            <person name="Clum A."/>
            <person name="Lindquist E."/>
            <person name="Daum C."/>
            <person name="Ramamoorthy G.K."/>
            <person name="Gryganskyi A."/>
            <person name="Culley D."/>
            <person name="Magnuson J.K."/>
            <person name="James T.Y."/>
            <person name="O'Malley M.A."/>
            <person name="Stajich J.E."/>
            <person name="Spatafora J.W."/>
            <person name="Visel A."/>
            <person name="Grigoriev I.V."/>
        </authorList>
    </citation>
    <scope>NUCLEOTIDE SEQUENCE [LARGE SCALE GENOMIC DNA]</scope>
    <source>
        <strain evidence="13">finn</strain>
    </source>
</reference>
<accession>A0A1Y1VJV0</accession>
<dbReference type="SMART" id="SM00438">
    <property type="entry name" value="ZnF_NFX"/>
    <property type="match status" value="5"/>
</dbReference>
<keyword evidence="3" id="KW-0479">Metal-binding</keyword>
<keyword evidence="4" id="KW-0677">Repeat</keyword>
<dbReference type="PANTHER" id="PTHR12360">
    <property type="entry name" value="NUCLEAR TRANSCRIPTION FACTOR, X-BOX BINDING 1 NFX1"/>
    <property type="match status" value="1"/>
</dbReference>
<sequence>MLGDNEKYSFLDNQEYYQDQLSNKNSIKCFKSKFLNEDDNIGSRSIECLSHFQKSYLNQYPQNSTTTVSSIDNNSTKKHFYRSESDTNLYNASLTQSFVKSFKLGIRNAYPFNANSTVVSNSFLKNNENINQNNSFNDALTPPPSVLLSQNSDNSNTLYMAAKHSPLYKDTNYYNGQESQPSQYTYFNSSQSSIVSSTHQNSTMPSYPKYTKNSFNKNFLFKENDFMESKGDEIDQNIQNIKTSGYINESNNINHKIQDSYHDDNNNEQRSRSYSSSSIRSNIEKPKESGLSNSSNREITSILENYHSENNSIHHLISSTCSTNSYIQNQEGENRLGGYSTTYTPDKKINERNSITKNSELGSDNSHPFSSIINFESFKGEELSLSHFTSPSLKSPQEGRKILGDLRILLNDEIKSHSYSLKSPSDELKSPDSYEISKTDSKVIKCLNEVGYKFSSSLAIFNNRFTKYRTDNGDETSTDIIIDDLNDPSKIDNSKTQIEISPREIIIEDNIEINNRKKSDFNITNDAVNIIKNINKQISNSIEHYSLNTKIDSKNIRECEFFSQISEIPKEKEIQIETEKKEKLTKFPELLDENGHSEKKENGERLIPIPKHDFNNVGFNPIKENIEFKEITSKIDINNNNNLLHNSSITSLHQRIIDNESKAKNEGEIKKEETFIMEDNTEDEWEMLNIKNHANSSIEKENIKINDTVKEKDSIDNNEQQISNVSVNNNQNSCVSDNIHENELQRENQDLLDENKHSQSHQEPQNKKDEIIIENSEDVSNESFASSLESSVFHEKSYVIVENSDASNQNIIKSPPLNNYTDSLIPKISHKKLNTISSPKFPNSPLVSTNRISIMSSDIYSHNAANNSKYIFKSNRPGSPNLIGTSPVLRGSPVGSPNLVGIQPVMRRLTNMEKVRVMKKKHKDKEGDIRYDLIVGFSEGTRKCTLCTKYILPTDKIWNCSVCYVPTHLQCATEYAISNKNNSEWKCPSCHKECHIIPHDYLCFCEKVKNPKFNEYIIPHSCGNQCGRIRSECKHACKDRCHPGPCAPCRESGGFKKCFCGRKKFQYLCSDPFKKVHSCGEICGRLLNCGIHYCNMPCHPGPCENCAELITESCRCGQELRFLICGTKNTYVDSQGRIFTFKNYTPNLGLGKVCCGRPCKRIRNDCGHVCGRTCHSGRCIDEPCNSKCGKRKICGHPCDRPCGHKEACDAEPCKSICGANKACCLHQCNEICHYGTRCPEEKPCTEKIMAMCECLGQTFEIMCGATTMNPNHLPYIELVCNCPPKNKTFKKYFLLFLKKGTHNNIFNIEVSKINEKAKHNSNSNNKYFKIKIKL</sequence>
<dbReference type="EMBL" id="MCFH01000004">
    <property type="protein sequence ID" value="ORX58373.1"/>
    <property type="molecule type" value="Genomic_DNA"/>
</dbReference>
<evidence type="ECO:0000256" key="6">
    <source>
        <dbReference type="ARBA" id="ARBA00022833"/>
    </source>
</evidence>
<keyword evidence="7" id="KW-0805">Transcription regulation</keyword>
<feature type="compositionally biased region" description="Basic and acidic residues" evidence="10">
    <location>
        <begin position="256"/>
        <end position="271"/>
    </location>
</feature>
<evidence type="ECO:0000313" key="13">
    <source>
        <dbReference type="Proteomes" id="UP000193719"/>
    </source>
</evidence>
<evidence type="ECO:0000256" key="9">
    <source>
        <dbReference type="ARBA" id="ARBA00023242"/>
    </source>
</evidence>
<keyword evidence="13" id="KW-1185">Reference proteome</keyword>
<evidence type="ECO:0000256" key="5">
    <source>
        <dbReference type="ARBA" id="ARBA00022771"/>
    </source>
</evidence>
<keyword evidence="6" id="KW-0862">Zinc</keyword>
<feature type="domain" description="NF-X1-type" evidence="11">
    <location>
        <begin position="1166"/>
        <end position="1186"/>
    </location>
</feature>
<organism evidence="12 13">
    <name type="scientific">Piromyces finnis</name>
    <dbReference type="NCBI Taxonomy" id="1754191"/>
    <lineage>
        <taxon>Eukaryota</taxon>
        <taxon>Fungi</taxon>
        <taxon>Fungi incertae sedis</taxon>
        <taxon>Chytridiomycota</taxon>
        <taxon>Chytridiomycota incertae sedis</taxon>
        <taxon>Neocallimastigomycetes</taxon>
        <taxon>Neocallimastigales</taxon>
        <taxon>Neocallimastigaceae</taxon>
        <taxon>Piromyces</taxon>
    </lineage>
</organism>
<proteinExistence type="inferred from homology"/>
<reference evidence="12 13" key="1">
    <citation type="submission" date="2016-08" db="EMBL/GenBank/DDBJ databases">
        <title>Genomes of anaerobic fungi encode conserved fungal cellulosomes for biomass hydrolysis.</title>
        <authorList>
            <consortium name="DOE Joint Genome Institute"/>
            <person name="Haitjema C.H."/>
            <person name="Gilmore S.P."/>
            <person name="Henske J.K."/>
            <person name="Solomon K.V."/>
            <person name="De Groot R."/>
            <person name="Kuo A."/>
            <person name="Mondo S.J."/>
            <person name="Salamov A.A."/>
            <person name="Labutti K."/>
            <person name="Zhao Z."/>
            <person name="Chiniquy J."/>
            <person name="Barry K."/>
            <person name="Brewer H.M."/>
            <person name="Purvine S.O."/>
            <person name="Wright A.T."/>
            <person name="Boxma B."/>
            <person name="Van Alen T."/>
            <person name="Hackstein J.H."/>
            <person name="Baker S.E."/>
            <person name="Grigoriev I.V."/>
            <person name="O'Malley M.A."/>
        </authorList>
    </citation>
    <scope>NUCLEOTIDE SEQUENCE [LARGE SCALE GENOMIC DNA]</scope>
    <source>
        <strain evidence="13">finn</strain>
    </source>
</reference>
<evidence type="ECO:0000256" key="7">
    <source>
        <dbReference type="ARBA" id="ARBA00023015"/>
    </source>
</evidence>
<gene>
    <name evidence="12" type="ORF">BCR36DRAFT_408890</name>
</gene>
<evidence type="ECO:0000256" key="1">
    <source>
        <dbReference type="ARBA" id="ARBA00004123"/>
    </source>
</evidence>
<evidence type="ECO:0000256" key="4">
    <source>
        <dbReference type="ARBA" id="ARBA00022737"/>
    </source>
</evidence>
<feature type="domain" description="NF-X1-type" evidence="11">
    <location>
        <begin position="1223"/>
        <end position="1246"/>
    </location>
</feature>
<dbReference type="GO" id="GO:0005634">
    <property type="term" value="C:nucleus"/>
    <property type="evidence" value="ECO:0007669"/>
    <property type="project" value="UniProtKB-SubCell"/>
</dbReference>
<dbReference type="GO" id="GO:0000981">
    <property type="term" value="F:DNA-binding transcription factor activity, RNA polymerase II-specific"/>
    <property type="evidence" value="ECO:0007669"/>
    <property type="project" value="TreeGrafter"/>
</dbReference>
<comment type="subcellular location">
    <subcellularLocation>
        <location evidence="1">Nucleus</location>
    </subcellularLocation>
</comment>
<comment type="caution">
    <text evidence="12">The sequence shown here is derived from an EMBL/GenBank/DDBJ whole genome shotgun (WGS) entry which is preliminary data.</text>
</comment>
<evidence type="ECO:0000256" key="10">
    <source>
        <dbReference type="SAM" id="MobiDB-lite"/>
    </source>
</evidence>
<evidence type="ECO:0000256" key="3">
    <source>
        <dbReference type="ARBA" id="ARBA00022723"/>
    </source>
</evidence>
<evidence type="ECO:0000256" key="8">
    <source>
        <dbReference type="ARBA" id="ARBA00023163"/>
    </source>
</evidence>
<dbReference type="PANTHER" id="PTHR12360:SF12">
    <property type="entry name" value="TRANSCRIPTIONAL REPRESSOR NF-X1"/>
    <property type="match status" value="1"/>
</dbReference>
<feature type="compositionally biased region" description="Low complexity" evidence="10">
    <location>
        <begin position="272"/>
        <end position="281"/>
    </location>
</feature>
<keyword evidence="8" id="KW-0804">Transcription</keyword>
<dbReference type="Proteomes" id="UP000193719">
    <property type="component" value="Unassembled WGS sequence"/>
</dbReference>
<evidence type="ECO:0000259" key="11">
    <source>
        <dbReference type="SMART" id="SM00438"/>
    </source>
</evidence>
<dbReference type="GO" id="GO:0008270">
    <property type="term" value="F:zinc ion binding"/>
    <property type="evidence" value="ECO:0007669"/>
    <property type="project" value="UniProtKB-KW"/>
</dbReference>
<dbReference type="InterPro" id="IPR034078">
    <property type="entry name" value="NFX1_fam"/>
</dbReference>
<dbReference type="CDD" id="cd06008">
    <property type="entry name" value="NF-X1-zinc-finger"/>
    <property type="match status" value="4"/>
</dbReference>
<feature type="domain" description="NF-X1-type" evidence="11">
    <location>
        <begin position="1089"/>
        <end position="1108"/>
    </location>
</feature>
<dbReference type="InterPro" id="IPR000967">
    <property type="entry name" value="Znf_NFX1"/>
</dbReference>
<evidence type="ECO:0000256" key="2">
    <source>
        <dbReference type="ARBA" id="ARBA00007269"/>
    </source>
</evidence>
<feature type="domain" description="NF-X1-type" evidence="11">
    <location>
        <begin position="1194"/>
        <end position="1215"/>
    </location>
</feature>
<dbReference type="STRING" id="1754191.A0A1Y1VJV0"/>
<dbReference type="GO" id="GO:0000977">
    <property type="term" value="F:RNA polymerase II transcription regulatory region sequence-specific DNA binding"/>
    <property type="evidence" value="ECO:0007669"/>
    <property type="project" value="TreeGrafter"/>
</dbReference>
<protein>
    <recommendedName>
        <fullName evidence="11">NF-X1-type domain-containing protein</fullName>
    </recommendedName>
</protein>
<name>A0A1Y1VJV0_9FUNG</name>
<evidence type="ECO:0000313" key="12">
    <source>
        <dbReference type="EMBL" id="ORX58373.1"/>
    </source>
</evidence>
<feature type="domain" description="NF-X1-type" evidence="11">
    <location>
        <begin position="1033"/>
        <end position="1051"/>
    </location>
</feature>
<feature type="region of interest" description="Disordered" evidence="10">
    <location>
        <begin position="256"/>
        <end position="296"/>
    </location>
</feature>
<keyword evidence="9" id="KW-0539">Nucleus</keyword>
<dbReference type="OrthoDB" id="6512771at2759"/>
<comment type="similarity">
    <text evidence="2">Belongs to the NFX1 family.</text>
</comment>